<evidence type="ECO:0000256" key="8">
    <source>
        <dbReference type="SAM" id="Phobius"/>
    </source>
</evidence>
<feature type="transmembrane region" description="Helical" evidence="8">
    <location>
        <begin position="210"/>
        <end position="229"/>
    </location>
</feature>
<dbReference type="CDD" id="cd06579">
    <property type="entry name" value="TM_PBP1_transp_AraH_like"/>
    <property type="match status" value="1"/>
</dbReference>
<feature type="transmembrane region" description="Helical" evidence="8">
    <location>
        <begin position="289"/>
        <end position="309"/>
    </location>
</feature>
<evidence type="ECO:0000256" key="5">
    <source>
        <dbReference type="ARBA" id="ARBA00022692"/>
    </source>
</evidence>
<comment type="subcellular location">
    <subcellularLocation>
        <location evidence="1">Cell membrane</location>
        <topology evidence="1">Multi-pass membrane protein</topology>
    </subcellularLocation>
</comment>
<organism evidence="9">
    <name type="scientific">marine metagenome</name>
    <dbReference type="NCBI Taxonomy" id="408172"/>
    <lineage>
        <taxon>unclassified sequences</taxon>
        <taxon>metagenomes</taxon>
        <taxon>ecological metagenomes</taxon>
    </lineage>
</organism>
<evidence type="ECO:0000256" key="4">
    <source>
        <dbReference type="ARBA" id="ARBA00022519"/>
    </source>
</evidence>
<dbReference type="PANTHER" id="PTHR32196:SF71">
    <property type="entry name" value="AUTOINDUCER 2 IMPORT SYSTEM PERMEASE PROTEIN LSRD"/>
    <property type="match status" value="1"/>
</dbReference>
<dbReference type="EMBL" id="UINC01003071">
    <property type="protein sequence ID" value="SVA03079.1"/>
    <property type="molecule type" value="Genomic_DNA"/>
</dbReference>
<dbReference type="GO" id="GO:0022857">
    <property type="term" value="F:transmembrane transporter activity"/>
    <property type="evidence" value="ECO:0007669"/>
    <property type="project" value="InterPro"/>
</dbReference>
<dbReference type="GO" id="GO:0005886">
    <property type="term" value="C:plasma membrane"/>
    <property type="evidence" value="ECO:0007669"/>
    <property type="project" value="UniProtKB-SubCell"/>
</dbReference>
<keyword evidence="5 8" id="KW-0812">Transmembrane</keyword>
<dbReference type="PANTHER" id="PTHR32196">
    <property type="entry name" value="ABC TRANSPORTER PERMEASE PROTEIN YPHD-RELATED-RELATED"/>
    <property type="match status" value="1"/>
</dbReference>
<feature type="transmembrane region" description="Helical" evidence="8">
    <location>
        <begin position="66"/>
        <end position="83"/>
    </location>
</feature>
<name>A0A381SI07_9ZZZZ</name>
<keyword evidence="6 8" id="KW-1133">Transmembrane helix</keyword>
<reference evidence="9" key="1">
    <citation type="submission" date="2018-05" db="EMBL/GenBank/DDBJ databases">
        <authorList>
            <person name="Lanie J.A."/>
            <person name="Ng W.-L."/>
            <person name="Kazmierczak K.M."/>
            <person name="Andrzejewski T.M."/>
            <person name="Davidsen T.M."/>
            <person name="Wayne K.J."/>
            <person name="Tettelin H."/>
            <person name="Glass J.I."/>
            <person name="Rusch D."/>
            <person name="Podicherti R."/>
            <person name="Tsui H.-C.T."/>
            <person name="Winkler M.E."/>
        </authorList>
    </citation>
    <scope>NUCLEOTIDE SEQUENCE</scope>
</reference>
<feature type="transmembrane region" description="Helical" evidence="8">
    <location>
        <begin position="116"/>
        <end position="137"/>
    </location>
</feature>
<feature type="transmembrane region" description="Helical" evidence="8">
    <location>
        <begin position="41"/>
        <end position="60"/>
    </location>
</feature>
<evidence type="ECO:0000256" key="6">
    <source>
        <dbReference type="ARBA" id="ARBA00022989"/>
    </source>
</evidence>
<dbReference type="AlphaFoldDB" id="A0A381SI07"/>
<keyword evidence="7 8" id="KW-0472">Membrane</keyword>
<evidence type="ECO:0000313" key="9">
    <source>
        <dbReference type="EMBL" id="SVA03079.1"/>
    </source>
</evidence>
<evidence type="ECO:0000256" key="2">
    <source>
        <dbReference type="ARBA" id="ARBA00022448"/>
    </source>
</evidence>
<dbReference type="InterPro" id="IPR001851">
    <property type="entry name" value="ABC_transp_permease"/>
</dbReference>
<evidence type="ECO:0000256" key="3">
    <source>
        <dbReference type="ARBA" id="ARBA00022475"/>
    </source>
</evidence>
<sequence length="320" mass="34794">MKILKHLKSWEGFLAIILLVVVIVNSLLSESFLSIENQINLFVLSIEKVIIALIMAKIIINAEIDLSVASMMGLSACALGWFVESGMPMTMALIASITIGAVGGAFNGFWITVVKLPSLVVTLAMLIGFRGLARVLIGDRSIKMFPQWFEDLGQQPFFWNIPFSVMIFIVLLICVVITLEYTGFGRHIYTIGINQNVALYSGINVARVKMLLFVFSGIISAIAGILYAARLGTVRGDMGLGFELDIITIVLLGGVSIFGGSGSIYGVILSILIVLYLRNGMSLSNITGHLQTGVIGVLLILSVLIPNVLENMKKYLKFKT</sequence>
<evidence type="ECO:0008006" key="10">
    <source>
        <dbReference type="Google" id="ProtNLM"/>
    </source>
</evidence>
<dbReference type="Pfam" id="PF02653">
    <property type="entry name" value="BPD_transp_2"/>
    <property type="match status" value="1"/>
</dbReference>
<proteinExistence type="predicted"/>
<keyword evidence="2" id="KW-0813">Transport</keyword>
<feature type="transmembrane region" description="Helical" evidence="8">
    <location>
        <begin position="90"/>
        <end position="110"/>
    </location>
</feature>
<feature type="transmembrane region" description="Helical" evidence="8">
    <location>
        <begin position="249"/>
        <end position="277"/>
    </location>
</feature>
<evidence type="ECO:0000256" key="7">
    <source>
        <dbReference type="ARBA" id="ARBA00023136"/>
    </source>
</evidence>
<keyword evidence="3" id="KW-1003">Cell membrane</keyword>
<protein>
    <recommendedName>
        <fullName evidence="10">ATPase</fullName>
    </recommendedName>
</protein>
<accession>A0A381SI07</accession>
<feature type="transmembrane region" description="Helical" evidence="8">
    <location>
        <begin position="157"/>
        <end position="179"/>
    </location>
</feature>
<keyword evidence="4" id="KW-0997">Cell inner membrane</keyword>
<evidence type="ECO:0000256" key="1">
    <source>
        <dbReference type="ARBA" id="ARBA00004651"/>
    </source>
</evidence>
<feature type="transmembrane region" description="Helical" evidence="8">
    <location>
        <begin position="12"/>
        <end position="29"/>
    </location>
</feature>
<gene>
    <name evidence="9" type="ORF">METZ01_LOCUS55933</name>
</gene>